<organism evidence="5 6">
    <name type="scientific">Arthrobacter bambusae</name>
    <dbReference type="NCBI Taxonomy" id="1338426"/>
    <lineage>
        <taxon>Bacteria</taxon>
        <taxon>Bacillati</taxon>
        <taxon>Actinomycetota</taxon>
        <taxon>Actinomycetes</taxon>
        <taxon>Micrococcales</taxon>
        <taxon>Micrococcaceae</taxon>
        <taxon>Arthrobacter</taxon>
    </lineage>
</organism>
<evidence type="ECO:0000256" key="2">
    <source>
        <dbReference type="ARBA" id="ARBA00023125"/>
    </source>
</evidence>
<dbReference type="PROSITE" id="PS01124">
    <property type="entry name" value="HTH_ARAC_FAMILY_2"/>
    <property type="match status" value="1"/>
</dbReference>
<dbReference type="PANTHER" id="PTHR46796">
    <property type="entry name" value="HTH-TYPE TRANSCRIPTIONAL ACTIVATOR RHAS-RELATED"/>
    <property type="match status" value="1"/>
</dbReference>
<dbReference type="GeneID" id="92751122"/>
<name>A0ABV2P0U4_9MICC</name>
<keyword evidence="2" id="KW-0238">DNA-binding</keyword>
<dbReference type="InterPro" id="IPR009057">
    <property type="entry name" value="Homeodomain-like_sf"/>
</dbReference>
<accession>A0ABV2P0U4</accession>
<dbReference type="RefSeq" id="WP_354225749.1">
    <property type="nucleotide sequence ID" value="NZ_JBEPSN010000001.1"/>
</dbReference>
<feature type="domain" description="HTH araC/xylS-type" evidence="4">
    <location>
        <begin position="213"/>
        <end position="314"/>
    </location>
</feature>
<dbReference type="Pfam" id="PF12833">
    <property type="entry name" value="HTH_18"/>
    <property type="match status" value="1"/>
</dbReference>
<dbReference type="SUPFAM" id="SSF46689">
    <property type="entry name" value="Homeodomain-like"/>
    <property type="match status" value="1"/>
</dbReference>
<reference evidence="5 6" key="1">
    <citation type="submission" date="2024-06" db="EMBL/GenBank/DDBJ databases">
        <title>Sorghum-associated microbial communities from plants grown in Nebraska, USA.</title>
        <authorList>
            <person name="Schachtman D."/>
        </authorList>
    </citation>
    <scope>NUCLEOTIDE SEQUENCE [LARGE SCALE GENOMIC DNA]</scope>
    <source>
        <strain evidence="5 6">3552</strain>
    </source>
</reference>
<evidence type="ECO:0000259" key="4">
    <source>
        <dbReference type="PROSITE" id="PS01124"/>
    </source>
</evidence>
<dbReference type="InterPro" id="IPR050204">
    <property type="entry name" value="AraC_XylS_family_regulators"/>
</dbReference>
<dbReference type="SMART" id="SM00342">
    <property type="entry name" value="HTH_ARAC"/>
    <property type="match status" value="1"/>
</dbReference>
<dbReference type="Proteomes" id="UP001549307">
    <property type="component" value="Unassembled WGS sequence"/>
</dbReference>
<dbReference type="InterPro" id="IPR020449">
    <property type="entry name" value="Tscrpt_reg_AraC-type_HTH"/>
</dbReference>
<protein>
    <submittedName>
        <fullName evidence="5">AraC-like DNA-binding protein</fullName>
    </submittedName>
</protein>
<gene>
    <name evidence="5" type="ORF">ABIE37_000139</name>
</gene>
<dbReference type="Gene3D" id="1.10.10.60">
    <property type="entry name" value="Homeodomain-like"/>
    <property type="match status" value="1"/>
</dbReference>
<dbReference type="InterPro" id="IPR035418">
    <property type="entry name" value="AraC-bd_2"/>
</dbReference>
<dbReference type="Pfam" id="PF14525">
    <property type="entry name" value="AraC_binding_2"/>
    <property type="match status" value="1"/>
</dbReference>
<sequence>MVVSSPQRFVERGIGDALSKQHLEHLTQGLWQVSGHQSFVTSTRAVTSLGLSLGRMRCSTSPRAASFTGRKAGPLEWAYLMSVQSMGTGTVSQDGRECQVEPGDAFLVSLERPCAMTFGDGPVERVSLLVSRDAAQLRHNLFDAAVAARLPHDNPLVYAAAGSIDRYEQAAFADGGGNVEPATRLVLQTFEILLAENTNGRTTQGNSAERFLARALQIIEEELWHPDLAPGTVAARLNVSLRRLHQLFEGSEASVAETIRERRLAHCEADLRRPANVTGGVGEISMRWGFRSAEHFSVLFRKRYGISPREYRTRAIV</sequence>
<evidence type="ECO:0000256" key="3">
    <source>
        <dbReference type="ARBA" id="ARBA00023163"/>
    </source>
</evidence>
<keyword evidence="3" id="KW-0804">Transcription</keyword>
<keyword evidence="1" id="KW-0805">Transcription regulation</keyword>
<dbReference type="InterPro" id="IPR018060">
    <property type="entry name" value="HTH_AraC"/>
</dbReference>
<dbReference type="PANTHER" id="PTHR46796:SF10">
    <property type="entry name" value="TRANSCRIPTIONAL ACTIVATOR FEAR"/>
    <property type="match status" value="1"/>
</dbReference>
<keyword evidence="6" id="KW-1185">Reference proteome</keyword>
<evidence type="ECO:0000313" key="6">
    <source>
        <dbReference type="Proteomes" id="UP001549307"/>
    </source>
</evidence>
<evidence type="ECO:0000313" key="5">
    <source>
        <dbReference type="EMBL" id="MET4538384.1"/>
    </source>
</evidence>
<comment type="caution">
    <text evidence="5">The sequence shown here is derived from an EMBL/GenBank/DDBJ whole genome shotgun (WGS) entry which is preliminary data.</text>
</comment>
<proteinExistence type="predicted"/>
<dbReference type="PRINTS" id="PR00032">
    <property type="entry name" value="HTHARAC"/>
</dbReference>
<evidence type="ECO:0000256" key="1">
    <source>
        <dbReference type="ARBA" id="ARBA00023015"/>
    </source>
</evidence>
<dbReference type="EMBL" id="JBEPSN010000001">
    <property type="protein sequence ID" value="MET4538384.1"/>
    <property type="molecule type" value="Genomic_DNA"/>
</dbReference>